<dbReference type="Pfam" id="PF18784">
    <property type="entry name" value="CRM1_repeat_2"/>
    <property type="match status" value="1"/>
</dbReference>
<dbReference type="Pfam" id="PF18777">
    <property type="entry name" value="CRM1_repeat"/>
    <property type="match status" value="1"/>
</dbReference>
<protein>
    <recommendedName>
        <fullName evidence="7">Exportin-1</fullName>
    </recommendedName>
</protein>
<dbReference type="Proteomes" id="UP000187283">
    <property type="component" value="Unassembled WGS sequence"/>
</dbReference>
<gene>
    <name evidence="9" type="ORF">AYI70_g1032</name>
</gene>
<dbReference type="InterPro" id="IPR014877">
    <property type="entry name" value="XPO1_C_dom"/>
</dbReference>
<dbReference type="InterPro" id="IPR041123">
    <property type="entry name" value="CRM1_repeat"/>
</dbReference>
<dbReference type="GO" id="GO:0031267">
    <property type="term" value="F:small GTPase binding"/>
    <property type="evidence" value="ECO:0007669"/>
    <property type="project" value="InterPro"/>
</dbReference>
<evidence type="ECO:0000256" key="7">
    <source>
        <dbReference type="ARBA" id="ARBA00073514"/>
    </source>
</evidence>
<dbReference type="GO" id="GO:0051028">
    <property type="term" value="P:mRNA transport"/>
    <property type="evidence" value="ECO:0007669"/>
    <property type="project" value="UniProtKB-KW"/>
</dbReference>
<evidence type="ECO:0000313" key="9">
    <source>
        <dbReference type="EMBL" id="OMJ25230.1"/>
    </source>
</evidence>
<evidence type="ECO:0000256" key="2">
    <source>
        <dbReference type="ARBA" id="ARBA00009466"/>
    </source>
</evidence>
<comment type="similarity">
    <text evidence="2">Belongs to the exportin family.</text>
</comment>
<evidence type="ECO:0000256" key="1">
    <source>
        <dbReference type="ARBA" id="ARBA00004123"/>
    </source>
</evidence>
<dbReference type="PANTHER" id="PTHR11223">
    <property type="entry name" value="EXPORTIN 1/5"/>
    <property type="match status" value="1"/>
</dbReference>
<dbReference type="GO" id="GO:0000055">
    <property type="term" value="P:ribosomal large subunit export from nucleus"/>
    <property type="evidence" value="ECO:0007669"/>
    <property type="project" value="TreeGrafter"/>
</dbReference>
<organism evidence="9 10">
    <name type="scientific">Smittium culicis</name>
    <dbReference type="NCBI Taxonomy" id="133412"/>
    <lineage>
        <taxon>Eukaryota</taxon>
        <taxon>Fungi</taxon>
        <taxon>Fungi incertae sedis</taxon>
        <taxon>Zoopagomycota</taxon>
        <taxon>Kickxellomycotina</taxon>
        <taxon>Harpellomycetes</taxon>
        <taxon>Harpellales</taxon>
        <taxon>Legeriomycetaceae</taxon>
        <taxon>Smittium</taxon>
    </lineage>
</organism>
<keyword evidence="5" id="KW-0653">Protein transport</keyword>
<evidence type="ECO:0000256" key="6">
    <source>
        <dbReference type="ARBA" id="ARBA00023242"/>
    </source>
</evidence>
<dbReference type="GO" id="GO:0005737">
    <property type="term" value="C:cytoplasm"/>
    <property type="evidence" value="ECO:0007669"/>
    <property type="project" value="TreeGrafter"/>
</dbReference>
<dbReference type="Pfam" id="PF18787">
    <property type="entry name" value="CRM1_repeat_3"/>
    <property type="match status" value="1"/>
</dbReference>
<name>A0A1R1YEC3_9FUNG</name>
<feature type="domain" description="Importin N-terminal" evidence="8">
    <location>
        <begin position="34"/>
        <end position="100"/>
    </location>
</feature>
<dbReference type="SMART" id="SM00913">
    <property type="entry name" value="IBN_N"/>
    <property type="match status" value="1"/>
</dbReference>
<keyword evidence="3" id="KW-0813">Transport</keyword>
<dbReference type="FunFam" id="1.25.10.10:FF:001255">
    <property type="entry name" value="Exportin 1"/>
    <property type="match status" value="1"/>
</dbReference>
<keyword evidence="10" id="KW-1185">Reference proteome</keyword>
<dbReference type="GO" id="GO:0005634">
    <property type="term" value="C:nucleus"/>
    <property type="evidence" value="ECO:0007669"/>
    <property type="project" value="UniProtKB-SubCell"/>
</dbReference>
<dbReference type="AlphaFoldDB" id="A0A1R1YEC3"/>
<dbReference type="STRING" id="133412.A0A1R1YEC3"/>
<dbReference type="OrthoDB" id="27218at2759"/>
<dbReference type="InterPro" id="IPR041235">
    <property type="entry name" value="Exp1_repeat_2"/>
</dbReference>
<keyword evidence="4" id="KW-0509">mRNA transport</keyword>
<dbReference type="InterPro" id="IPR011989">
    <property type="entry name" value="ARM-like"/>
</dbReference>
<evidence type="ECO:0000256" key="3">
    <source>
        <dbReference type="ARBA" id="ARBA00022448"/>
    </source>
</evidence>
<evidence type="ECO:0000259" key="8">
    <source>
        <dbReference type="PROSITE" id="PS50166"/>
    </source>
</evidence>
<dbReference type="Pfam" id="PF03810">
    <property type="entry name" value="IBN_N"/>
    <property type="match status" value="1"/>
</dbReference>
<dbReference type="InterPro" id="IPR040485">
    <property type="entry name" value="XPO1_repeat_3"/>
</dbReference>
<evidence type="ECO:0000313" key="10">
    <source>
        <dbReference type="Proteomes" id="UP000187283"/>
    </source>
</evidence>
<dbReference type="GO" id="GO:0006611">
    <property type="term" value="P:protein export from nucleus"/>
    <property type="evidence" value="ECO:0007669"/>
    <property type="project" value="InterPro"/>
</dbReference>
<dbReference type="Pfam" id="PF08767">
    <property type="entry name" value="CRM1_C"/>
    <property type="match status" value="1"/>
</dbReference>
<dbReference type="InterPro" id="IPR013598">
    <property type="entry name" value="Exportin-1/Importin-b-like"/>
</dbReference>
<dbReference type="InterPro" id="IPR001494">
    <property type="entry name" value="Importin-beta_N"/>
</dbReference>
<dbReference type="InterPro" id="IPR016024">
    <property type="entry name" value="ARM-type_fold"/>
</dbReference>
<dbReference type="Gene3D" id="1.25.10.10">
    <property type="entry name" value="Leucine-rich Repeat Variant"/>
    <property type="match status" value="1"/>
</dbReference>
<dbReference type="PANTHER" id="PTHR11223:SF2">
    <property type="entry name" value="EXPORTIN-1"/>
    <property type="match status" value="1"/>
</dbReference>
<sequence length="1058" mass="120576">MERILDFSTELDVNLLDSVVNQLYTGQGKDQQHAMQILTQFQDNPDAWTRVDKILESSTLTQTKFISLQILEKVIQTKWKIIPTDQQNGIKNYIVDTIIKNSSSELSLKQNKLYLSKLNLILVQILKQEWPNNWPTFIPEIVNSSKTNISLCENNMEILKLLSEEVFDFSEEKLTQAKIVELKKQLNGEFSSIFQLCNEVLSSAMQPSLVKATLETLLRFLSWIPLGYIFETDLIDNICSRFLEARETRNQVYKCLTEISGLNIEESHKPKIVAIFTVAMETLQKTFGLTKNFEEEWDGLDQDEQELIQNVVQFLSTILGKHLNLLEKSVSSEMIEAAHLCLVNIMTIDDREIFKVCLEYSLKFVKTLFDDSRKPRKESLLNLGQNDSGTRQNYYPGVLSALRVVVIDKMVKPEEVLIVENDDGEIVREFIKETDTINLYTSQRECLVYLTHLDSSDMENIMMSKLSIQLDLVDWSWSKLNSLCWAFGSISGSMSEDQERKFLVVVIKGLLGLCEMVKGKDNKAVVASNIMYVVGQYPRFLKAHWKFLKTVANKLFEFMHEMHPGVRDMACDTFIKLADKCKRHFIVIQSDETEPFINEIISTIDQITSDLEPQQTSTFFSAVSRIVACQQDPNIASLLLNELMRLPNMNWEQVLKVASDDHKMLETTDVNKSISNILKINTSVCEQIGNKFLPQLAHIYMDMMGMYHAISALISSSIAANGEIAARYPNIRAMRGVKKDCLKLIETYISLCEDADFSSVCQNIIPTFFDVVTVDYSSNKDISKDAGVLSCLSVMVKVLGNLLSDRIFVIFDAVFTPTLNMINKDFTEYPDHRTEFFSLLSQLVNRMFSSLLGLSPDNFKLLVDSIVWGFKHTTRDIADASLKILLELITSFSQADPSVANAFFQTFYIPLLQDILFVLTDSDHKSGFRSQCLVFSKLLEYIQSPIISVPILGNNSGEVSNSEFVFNYIVELLGNAFPNLNSMQLKAFVTDLTECNQKTEQFRSTVRDFLVKLNVFSGDNADLFLAERKHEQELLREAKRKEALAIPGMIKPSDMEDD</sequence>
<dbReference type="SMART" id="SM01102">
    <property type="entry name" value="CRM1_C"/>
    <property type="match status" value="1"/>
</dbReference>
<accession>A0A1R1YEC3</accession>
<dbReference type="InterPro" id="IPR045065">
    <property type="entry name" value="XPO1/5"/>
</dbReference>
<dbReference type="GO" id="GO:0005049">
    <property type="term" value="F:nuclear export signal receptor activity"/>
    <property type="evidence" value="ECO:0007669"/>
    <property type="project" value="InterPro"/>
</dbReference>
<evidence type="ECO:0000256" key="4">
    <source>
        <dbReference type="ARBA" id="ARBA00022816"/>
    </source>
</evidence>
<comment type="subcellular location">
    <subcellularLocation>
        <location evidence="1">Nucleus</location>
    </subcellularLocation>
</comment>
<dbReference type="SUPFAM" id="SSF48371">
    <property type="entry name" value="ARM repeat"/>
    <property type="match status" value="1"/>
</dbReference>
<dbReference type="Pfam" id="PF08389">
    <property type="entry name" value="Xpo1"/>
    <property type="match status" value="1"/>
</dbReference>
<keyword evidence="6" id="KW-0539">Nucleus</keyword>
<evidence type="ECO:0000256" key="5">
    <source>
        <dbReference type="ARBA" id="ARBA00022927"/>
    </source>
</evidence>
<comment type="caution">
    <text evidence="9">The sequence shown here is derived from an EMBL/GenBank/DDBJ whole genome shotgun (WGS) entry which is preliminary data.</text>
</comment>
<dbReference type="EMBL" id="LSSN01000202">
    <property type="protein sequence ID" value="OMJ25230.1"/>
    <property type="molecule type" value="Genomic_DNA"/>
</dbReference>
<dbReference type="PROSITE" id="PS50166">
    <property type="entry name" value="IMPORTIN_B_NT"/>
    <property type="match status" value="1"/>
</dbReference>
<dbReference type="GO" id="GO:0000056">
    <property type="term" value="P:ribosomal small subunit export from nucleus"/>
    <property type="evidence" value="ECO:0007669"/>
    <property type="project" value="TreeGrafter"/>
</dbReference>
<reference evidence="9 10" key="1">
    <citation type="submission" date="2017-01" db="EMBL/GenBank/DDBJ databases">
        <authorList>
            <person name="Mah S.A."/>
            <person name="Swanson W.J."/>
            <person name="Moy G.W."/>
            <person name="Vacquier V.D."/>
        </authorList>
    </citation>
    <scope>NUCLEOTIDE SEQUENCE [LARGE SCALE GENOMIC DNA]</scope>
    <source>
        <strain evidence="9 10">GSMNP</strain>
    </source>
</reference>
<proteinExistence type="inferred from homology"/>